<feature type="domain" description="Transcription activator GCR1-like" evidence="2">
    <location>
        <begin position="256"/>
        <end position="340"/>
    </location>
</feature>
<keyword evidence="4" id="KW-1185">Reference proteome</keyword>
<dbReference type="GO" id="GO:0060963">
    <property type="term" value="P:positive regulation of ribosomal protein gene transcription by RNA polymerase II"/>
    <property type="evidence" value="ECO:0007669"/>
    <property type="project" value="TreeGrafter"/>
</dbReference>
<feature type="region of interest" description="Disordered" evidence="1">
    <location>
        <begin position="521"/>
        <end position="549"/>
    </location>
</feature>
<feature type="compositionally biased region" description="Low complexity" evidence="1">
    <location>
        <begin position="17"/>
        <end position="27"/>
    </location>
</feature>
<sequence>MLFSRSLVATPTTVTNNISTSNIPNHTPDNTSSNLQKEPSIVESTIQDNNTNNNDAIINNFVVDQVSQMQQVQEKLKIQMDNFSKEQEAFYLHNSAKMTKMEQKFDKVHSELKNVLGFFHEVVGIMNGSRVWNNNHLSSNSASKLESNRADSSATSNTLSTDKNKNNGGNPTVSAVIENSNNTDCELTKNVRSNVSNILTTALSLDEQIIRQSRIKQEPIADAELLERVSVNIKKRRRGQAVLDNESIAEPGEHIYKLNRALETVTDVAQEYFHGLKNHPSVLSLDSKYGPRWRKNDRSFYTKRKTIITKILEVKNNPANFNINGPIDLKTAIRVVENIRLGNNLYGREDVNRPLRMTLNQLYTYFSAHKDDKRQDYSIHLKKVGKTRKQYALMNKYMRNNRTGSNAVSNAPSIEPSSVHPFGTNSVRSLVPSPTIPTETRINGVNTNANMTVTNTSANNNESTPNINLPLLTSDRTNSFNINNNNSNGGYASRNFLRNTNNNSDNNHDDIMLNIRNTSPINTRFHQTPSFNEHENASERLNSSDEDSW</sequence>
<dbReference type="GO" id="GO:0000981">
    <property type="term" value="F:DNA-binding transcription factor activity, RNA polymerase II-specific"/>
    <property type="evidence" value="ECO:0007669"/>
    <property type="project" value="TreeGrafter"/>
</dbReference>
<feature type="region of interest" description="Disordered" evidence="1">
    <location>
        <begin position="140"/>
        <end position="177"/>
    </location>
</feature>
<dbReference type="Proteomes" id="UP000262825">
    <property type="component" value="Unassembled WGS sequence"/>
</dbReference>
<dbReference type="AlphaFoldDB" id="A0A376BBB5"/>
<evidence type="ECO:0000256" key="1">
    <source>
        <dbReference type="SAM" id="MobiDB-lite"/>
    </source>
</evidence>
<dbReference type="InterPro" id="IPR052146">
    <property type="entry name" value="HOT1"/>
</dbReference>
<feature type="compositionally biased region" description="Polar residues" evidence="1">
    <location>
        <begin position="521"/>
        <end position="531"/>
    </location>
</feature>
<evidence type="ECO:0000313" key="3">
    <source>
        <dbReference type="EMBL" id="SSD61881.1"/>
    </source>
</evidence>
<feature type="region of interest" description="Disordered" evidence="1">
    <location>
        <begin position="404"/>
        <end position="442"/>
    </location>
</feature>
<evidence type="ECO:0000313" key="4">
    <source>
        <dbReference type="Proteomes" id="UP000262825"/>
    </source>
</evidence>
<name>A0A376BBB5_9ASCO</name>
<feature type="compositionally biased region" description="Polar residues" evidence="1">
    <location>
        <begin position="404"/>
        <end position="416"/>
    </location>
</feature>
<dbReference type="Pfam" id="PF12550">
    <property type="entry name" value="GCR1_C"/>
    <property type="match status" value="1"/>
</dbReference>
<reference evidence="4" key="1">
    <citation type="submission" date="2018-06" db="EMBL/GenBank/DDBJ databases">
        <authorList>
            <person name="Guldener U."/>
        </authorList>
    </citation>
    <scope>NUCLEOTIDE SEQUENCE [LARGE SCALE GENOMIC DNA]</scope>
    <source>
        <strain evidence="4">UTAD17</strain>
    </source>
</reference>
<gene>
    <name evidence="3" type="ORF">SCODWIG_03642</name>
</gene>
<protein>
    <recommendedName>
        <fullName evidence="2">Transcription activator GCR1-like domain-containing protein</fullName>
    </recommendedName>
</protein>
<evidence type="ECO:0000259" key="2">
    <source>
        <dbReference type="Pfam" id="PF12550"/>
    </source>
</evidence>
<dbReference type="InterPro" id="IPR022210">
    <property type="entry name" value="TF_GCR1-like"/>
</dbReference>
<accession>A0A376BBB5</accession>
<organism evidence="3 4">
    <name type="scientific">Saccharomycodes ludwigii</name>
    <dbReference type="NCBI Taxonomy" id="36035"/>
    <lineage>
        <taxon>Eukaryota</taxon>
        <taxon>Fungi</taxon>
        <taxon>Dikarya</taxon>
        <taxon>Ascomycota</taxon>
        <taxon>Saccharomycotina</taxon>
        <taxon>Saccharomycetes</taxon>
        <taxon>Saccharomycodales</taxon>
        <taxon>Saccharomycodaceae</taxon>
        <taxon>Saccharomycodes</taxon>
    </lineage>
</organism>
<dbReference type="EMBL" id="UFAJ01000955">
    <property type="protein sequence ID" value="SSD61881.1"/>
    <property type="molecule type" value="Genomic_DNA"/>
</dbReference>
<dbReference type="VEuPathDB" id="FungiDB:SCODWIG_03642"/>
<proteinExistence type="predicted"/>
<dbReference type="GO" id="GO:0000978">
    <property type="term" value="F:RNA polymerase II cis-regulatory region sequence-specific DNA binding"/>
    <property type="evidence" value="ECO:0007669"/>
    <property type="project" value="TreeGrafter"/>
</dbReference>
<dbReference type="PANTHER" id="PTHR37784:SF4">
    <property type="entry name" value="TRANSCRIPTION FACTOR-LIKE PROTEIN EUC1"/>
    <property type="match status" value="1"/>
</dbReference>
<feature type="region of interest" description="Disordered" evidence="1">
    <location>
        <begin position="17"/>
        <end position="36"/>
    </location>
</feature>
<dbReference type="PANTHER" id="PTHR37784">
    <property type="entry name" value="PROTEIN MSN1"/>
    <property type="match status" value="1"/>
</dbReference>